<dbReference type="OrthoDB" id="269633at2157"/>
<gene>
    <name evidence="3" type="ORF">SAMN05443636_1371</name>
</gene>
<dbReference type="InterPro" id="IPR011635">
    <property type="entry name" value="CARDB"/>
</dbReference>
<dbReference type="EMBL" id="FQWV01000003">
    <property type="protein sequence ID" value="SHG93886.1"/>
    <property type="molecule type" value="Genomic_DNA"/>
</dbReference>
<organism evidence="3 4">
    <name type="scientific">Halobaculum gomorrense</name>
    <dbReference type="NCBI Taxonomy" id="43928"/>
    <lineage>
        <taxon>Archaea</taxon>
        <taxon>Methanobacteriati</taxon>
        <taxon>Methanobacteriota</taxon>
        <taxon>Stenosarchaea group</taxon>
        <taxon>Halobacteria</taxon>
        <taxon>Halobacteriales</taxon>
        <taxon>Haloferacaceae</taxon>
        <taxon>Halobaculum</taxon>
    </lineage>
</organism>
<reference evidence="3 4" key="1">
    <citation type="submission" date="2016-11" db="EMBL/GenBank/DDBJ databases">
        <authorList>
            <person name="Jaros S."/>
            <person name="Januszkiewicz K."/>
            <person name="Wedrychowicz H."/>
        </authorList>
    </citation>
    <scope>NUCLEOTIDE SEQUENCE [LARGE SCALE GENOMIC DNA]</scope>
    <source>
        <strain evidence="3 4">DSM 9297</strain>
    </source>
</reference>
<dbReference type="InterPro" id="IPR013783">
    <property type="entry name" value="Ig-like_fold"/>
</dbReference>
<dbReference type="RefSeq" id="WP_073307857.1">
    <property type="nucleotide sequence ID" value="NZ_FQWV01000003.1"/>
</dbReference>
<proteinExistence type="predicted"/>
<dbReference type="Proteomes" id="UP000184357">
    <property type="component" value="Unassembled WGS sequence"/>
</dbReference>
<feature type="coiled-coil region" evidence="1">
    <location>
        <begin position="136"/>
        <end position="163"/>
    </location>
</feature>
<keyword evidence="1" id="KW-0175">Coiled coil</keyword>
<protein>
    <submittedName>
        <fullName evidence="3">CARDB protein</fullName>
    </submittedName>
</protein>
<dbReference type="Pfam" id="PF07705">
    <property type="entry name" value="CARDB"/>
    <property type="match status" value="1"/>
</dbReference>
<name>A0A1M5NWD0_9EURY</name>
<sequence length="335" mass="35483">MEDTDTPIPRLFEQYCSALTEGDLPAAVEYAVQIDDTESRIDSLLSDFTTAVENDRRVLARTILGQIADAYERNAADFQARTQRAMAAVEEGSLTESEREELLAFARNAAQTDLTRSGFLVDAVNFFEGTQGGSNLVETASQVRRTERDIDEASETVSSVTSEASLTATPSILGSTAPEELTRGATVEVVATVGNVGDAESATLAVTVEAEDGLEPSRSSVEVGRLAGGDRTEVTVELTARRAGSHSATLALEADGSVVETVNKTFEVSERAQSVREAIAGDDSGELDATDIRTAITHWSNDAQVPGTGGKTVDTETLQRLVTEWVAANGGDTDA</sequence>
<accession>A0A1M5NWD0</accession>
<evidence type="ECO:0000313" key="4">
    <source>
        <dbReference type="Proteomes" id="UP000184357"/>
    </source>
</evidence>
<evidence type="ECO:0000313" key="3">
    <source>
        <dbReference type="EMBL" id="SHG93886.1"/>
    </source>
</evidence>
<dbReference type="AlphaFoldDB" id="A0A1M5NWD0"/>
<feature type="domain" description="CARDB" evidence="2">
    <location>
        <begin position="175"/>
        <end position="262"/>
    </location>
</feature>
<evidence type="ECO:0000259" key="2">
    <source>
        <dbReference type="Pfam" id="PF07705"/>
    </source>
</evidence>
<keyword evidence="4" id="KW-1185">Reference proteome</keyword>
<evidence type="ECO:0000256" key="1">
    <source>
        <dbReference type="SAM" id="Coils"/>
    </source>
</evidence>
<dbReference type="STRING" id="43928.SAMN05443636_1371"/>
<dbReference type="Gene3D" id="2.60.40.10">
    <property type="entry name" value="Immunoglobulins"/>
    <property type="match status" value="1"/>
</dbReference>